<dbReference type="Proteomes" id="UP001437256">
    <property type="component" value="Unassembled WGS sequence"/>
</dbReference>
<reference evidence="2 3" key="1">
    <citation type="submission" date="2024-05" db="EMBL/GenBank/DDBJ databases">
        <title>A draft genome resource for the thread blight pathogen Marasmius tenuissimus strain MS-2.</title>
        <authorList>
            <person name="Yulfo-Soto G.E."/>
            <person name="Baruah I.K."/>
            <person name="Amoako-Attah I."/>
            <person name="Bukari Y."/>
            <person name="Meinhardt L.W."/>
            <person name="Bailey B.A."/>
            <person name="Cohen S.P."/>
        </authorList>
    </citation>
    <scope>NUCLEOTIDE SEQUENCE [LARGE SCALE GENOMIC DNA]</scope>
    <source>
        <strain evidence="2 3">MS-2</strain>
    </source>
</reference>
<evidence type="ECO:0000256" key="1">
    <source>
        <dbReference type="SAM" id="MobiDB-lite"/>
    </source>
</evidence>
<evidence type="ECO:0008006" key="4">
    <source>
        <dbReference type="Google" id="ProtNLM"/>
    </source>
</evidence>
<feature type="compositionally biased region" description="Basic and acidic residues" evidence="1">
    <location>
        <begin position="1"/>
        <end position="16"/>
    </location>
</feature>
<proteinExistence type="predicted"/>
<protein>
    <recommendedName>
        <fullName evidence="4">F-box domain-containing protein</fullName>
    </recommendedName>
</protein>
<dbReference type="EMBL" id="JBBXMP010000113">
    <property type="protein sequence ID" value="KAL0062140.1"/>
    <property type="molecule type" value="Genomic_DNA"/>
</dbReference>
<comment type="caution">
    <text evidence="2">The sequence shown here is derived from an EMBL/GenBank/DDBJ whole genome shotgun (WGS) entry which is preliminary data.</text>
</comment>
<gene>
    <name evidence="2" type="ORF">AAF712_010982</name>
</gene>
<sequence length="581" mass="66743">MEPQEQDHTGRDHESQADPAPICSACGRSFQTAQASYSLGFVSENLNIDEIYALPIQEGDRNDILERITSLDAQIRSVTTTLDSLRLQKQTLAYALSPLRRLPHDVLAHIFSLSVEGDRSRSLEGPYMEWFDRSDSTVLKPLRRPPWALAQVCRTWRASILSLPRLWTTFILDYPPPSTPTSTSFHLNTLHENLEPLLTQLRRCQDQPIGVFIDYNEDIPAIRDALAILGSDDVISRWLDATIYFHVQTPGLLQPYTKRFCNLSTLHLYFLEESWDNQTTFIDLQDAPRLRNLSIWGQYDTNDSGLTLQLPWKQITRYMARDSECYFTSNEFHYAILPLLENVQECWLDCVLFTDGPVQFAQVQSPLGLLYLHTLILSSAGVSDASRYPSGIGQFLDQTSLPALRVLKFRNGLPGDTRSLRNMLERSRCSLYELVMFDLEDHDDSREDFDSLLHLNSLKSLHILTIGSKDPGAHQTSLRILDTLTIQTEVEPSLPNLRVFQTDYPYYRLPWEGLSDMVYSRRRVHFPTQSYHHSLLEHLVIRAHGESMKTQMEETWIKATQVFRKLCVEGLVLERRGAGFF</sequence>
<name>A0ABR2ZLF7_9AGAR</name>
<evidence type="ECO:0000313" key="3">
    <source>
        <dbReference type="Proteomes" id="UP001437256"/>
    </source>
</evidence>
<organism evidence="2 3">
    <name type="scientific">Marasmius tenuissimus</name>
    <dbReference type="NCBI Taxonomy" id="585030"/>
    <lineage>
        <taxon>Eukaryota</taxon>
        <taxon>Fungi</taxon>
        <taxon>Dikarya</taxon>
        <taxon>Basidiomycota</taxon>
        <taxon>Agaricomycotina</taxon>
        <taxon>Agaricomycetes</taxon>
        <taxon>Agaricomycetidae</taxon>
        <taxon>Agaricales</taxon>
        <taxon>Marasmiineae</taxon>
        <taxon>Marasmiaceae</taxon>
        <taxon>Marasmius</taxon>
    </lineage>
</organism>
<evidence type="ECO:0000313" key="2">
    <source>
        <dbReference type="EMBL" id="KAL0062140.1"/>
    </source>
</evidence>
<feature type="region of interest" description="Disordered" evidence="1">
    <location>
        <begin position="1"/>
        <end position="20"/>
    </location>
</feature>
<keyword evidence="3" id="KW-1185">Reference proteome</keyword>
<accession>A0ABR2ZLF7</accession>